<gene>
    <name evidence="7" type="ORF">PDTA9734_37060</name>
</gene>
<evidence type="ECO:0000256" key="6">
    <source>
        <dbReference type="SAM" id="SignalP"/>
    </source>
</evidence>
<dbReference type="PANTHER" id="PTHR38776:SF1">
    <property type="entry name" value="MLTA-INTERACTING PROTEIN-RELATED"/>
    <property type="match status" value="1"/>
</dbReference>
<comment type="similarity">
    <text evidence="2">Belongs to the MipA/OmpV family.</text>
</comment>
<evidence type="ECO:0000256" key="1">
    <source>
        <dbReference type="ARBA" id="ARBA00004442"/>
    </source>
</evidence>
<evidence type="ECO:0000313" key="7">
    <source>
        <dbReference type="EMBL" id="BDD52219.1"/>
    </source>
</evidence>
<comment type="subcellular location">
    <subcellularLocation>
        <location evidence="1">Cell outer membrane</location>
    </subcellularLocation>
</comment>
<evidence type="ECO:0000313" key="8">
    <source>
        <dbReference type="Proteomes" id="UP001320460"/>
    </source>
</evidence>
<reference evidence="7 8" key="1">
    <citation type="submission" date="2021-12" db="EMBL/GenBank/DDBJ databases">
        <title>Complete genome sequence of Phytobacter diazotrophicus TA9734.</title>
        <authorList>
            <person name="Kubota H."/>
            <person name="Nakayama Y."/>
            <person name="Ariyoshi T."/>
        </authorList>
    </citation>
    <scope>NUCLEOTIDE SEQUENCE [LARGE SCALE GENOMIC DNA]</scope>
    <source>
        <strain evidence="7 8">TA9734</strain>
    </source>
</reference>
<dbReference type="Pfam" id="PF06629">
    <property type="entry name" value="MipA"/>
    <property type="match status" value="1"/>
</dbReference>
<name>A0ABM7VZ35_9ENTR</name>
<dbReference type="EMBL" id="AP025334">
    <property type="protein sequence ID" value="BDD52219.1"/>
    <property type="molecule type" value="Genomic_DNA"/>
</dbReference>
<proteinExistence type="inferred from homology"/>
<dbReference type="Proteomes" id="UP001320460">
    <property type="component" value="Chromosome"/>
</dbReference>
<dbReference type="PANTHER" id="PTHR38776">
    <property type="entry name" value="MLTA-INTERACTING PROTEIN-RELATED"/>
    <property type="match status" value="1"/>
</dbReference>
<protein>
    <submittedName>
        <fullName evidence="7">Membrane protein</fullName>
    </submittedName>
</protein>
<keyword evidence="8" id="KW-1185">Reference proteome</keyword>
<evidence type="ECO:0000256" key="3">
    <source>
        <dbReference type="ARBA" id="ARBA00022729"/>
    </source>
</evidence>
<keyword evidence="5" id="KW-0998">Cell outer membrane</keyword>
<keyword evidence="3 6" id="KW-0732">Signal</keyword>
<dbReference type="InterPro" id="IPR010583">
    <property type="entry name" value="MipA"/>
</dbReference>
<sequence>MFPQKTVPLMAGLLFTSVTSFANADDTAANTDTFTMGIAGQYAPRYSGSNHQFFQVLPVIQGRKGAFFVDSEKGLGYDLQADNGLYLEHSLGYSLGRSDRNSNWRDGANELKGMGNIKAAMNTALAVGWSIAPWVSIEGKAILPVTDSQGVEYQASFTLIPLQNEIDTIALQNTAMFGDRRYMQIHYGVSQKQSDRTGYQTFTPGGGLYGISTNLLWNHQIDTHWGTTLSAGYNWLNDDVANSPIVFRRNTFSFTGAITYTF</sequence>
<dbReference type="RefSeq" id="WP_039078481.1">
    <property type="nucleotide sequence ID" value="NZ_AP025334.1"/>
</dbReference>
<feature type="signal peptide" evidence="6">
    <location>
        <begin position="1"/>
        <end position="24"/>
    </location>
</feature>
<feature type="chain" id="PRO_5047516580" evidence="6">
    <location>
        <begin position="25"/>
        <end position="262"/>
    </location>
</feature>
<accession>A0ABM7VZ35</accession>
<evidence type="ECO:0000256" key="4">
    <source>
        <dbReference type="ARBA" id="ARBA00023136"/>
    </source>
</evidence>
<evidence type="ECO:0000256" key="5">
    <source>
        <dbReference type="ARBA" id="ARBA00023237"/>
    </source>
</evidence>
<keyword evidence="4" id="KW-0472">Membrane</keyword>
<organism evidence="7 8">
    <name type="scientific">Phytobacter diazotrophicus</name>
    <dbReference type="NCBI Taxonomy" id="395631"/>
    <lineage>
        <taxon>Bacteria</taxon>
        <taxon>Pseudomonadati</taxon>
        <taxon>Pseudomonadota</taxon>
        <taxon>Gammaproteobacteria</taxon>
        <taxon>Enterobacterales</taxon>
        <taxon>Enterobacteriaceae</taxon>
        <taxon>Phytobacter</taxon>
    </lineage>
</organism>
<evidence type="ECO:0000256" key="2">
    <source>
        <dbReference type="ARBA" id="ARBA00005722"/>
    </source>
</evidence>